<keyword evidence="4" id="KW-1185">Reference proteome</keyword>
<evidence type="ECO:0000256" key="1">
    <source>
        <dbReference type="SAM" id="SignalP"/>
    </source>
</evidence>
<evidence type="ECO:0000313" key="3">
    <source>
        <dbReference type="EMBL" id="WIT10392.1"/>
    </source>
</evidence>
<accession>A0AA95N8K9</accession>
<dbReference type="Proteomes" id="UP001177769">
    <property type="component" value="Chromosome"/>
</dbReference>
<feature type="domain" description="BON" evidence="2">
    <location>
        <begin position="93"/>
        <end position="151"/>
    </location>
</feature>
<dbReference type="AlphaFoldDB" id="A0AA95N8K9"/>
<dbReference type="InterPro" id="IPR007055">
    <property type="entry name" value="BON_dom"/>
</dbReference>
<dbReference type="KEGG" id="pais:PFX98_15910"/>
<evidence type="ECO:0000259" key="2">
    <source>
        <dbReference type="Pfam" id="PF04972"/>
    </source>
</evidence>
<proteinExistence type="predicted"/>
<gene>
    <name evidence="3" type="ORF">PFX98_15910</name>
</gene>
<keyword evidence="1" id="KW-0732">Signal</keyword>
<dbReference type="RefSeq" id="WP_285231460.1">
    <property type="nucleotide sequence ID" value="NZ_CP116346.1"/>
</dbReference>
<evidence type="ECO:0000313" key="4">
    <source>
        <dbReference type="Proteomes" id="UP001177769"/>
    </source>
</evidence>
<sequence>MRARCGHVGLAALWLGLCFGLAGPARADDAPQRRNWFDDPFFQIAAALPACPVPRGPFITEAERRVQAHHRAEKGTSCWLAGRCERANFYSYDQDIAAALRAALPQQADLLSGSSLWVTVQGRVVYLEGCVPEAARAAALEAWARSLPQVQSAIALVLADLRLAPPYATAP</sequence>
<organism evidence="3 4">
    <name type="scientific">Paucibacter sediminis</name>
    <dbReference type="NCBI Taxonomy" id="3019553"/>
    <lineage>
        <taxon>Bacteria</taxon>
        <taxon>Pseudomonadati</taxon>
        <taxon>Pseudomonadota</taxon>
        <taxon>Betaproteobacteria</taxon>
        <taxon>Burkholderiales</taxon>
        <taxon>Sphaerotilaceae</taxon>
        <taxon>Roseateles</taxon>
    </lineage>
</organism>
<name>A0AA95N8K9_9BURK</name>
<feature type="chain" id="PRO_5041670341" evidence="1">
    <location>
        <begin position="28"/>
        <end position="171"/>
    </location>
</feature>
<reference evidence="3" key="1">
    <citation type="submission" date="2023-01" db="EMBL/GenBank/DDBJ databases">
        <title>Whole genome sequence of Paucibacter sp. S2-9 isolated from pond sediment.</title>
        <authorList>
            <person name="Jung J.Y."/>
        </authorList>
    </citation>
    <scope>NUCLEOTIDE SEQUENCE</scope>
    <source>
        <strain evidence="3">S2-9</strain>
    </source>
</reference>
<dbReference type="EMBL" id="CP116346">
    <property type="protein sequence ID" value="WIT10392.1"/>
    <property type="molecule type" value="Genomic_DNA"/>
</dbReference>
<feature type="signal peptide" evidence="1">
    <location>
        <begin position="1"/>
        <end position="27"/>
    </location>
</feature>
<dbReference type="Pfam" id="PF04972">
    <property type="entry name" value="BON"/>
    <property type="match status" value="1"/>
</dbReference>
<protein>
    <submittedName>
        <fullName evidence="3">BON domain-containing protein</fullName>
    </submittedName>
</protein>